<keyword evidence="2" id="KW-1185">Reference proteome</keyword>
<dbReference type="AlphaFoldDB" id="A0A0E3SAA9"/>
<dbReference type="HOGENOM" id="CLU_161128_0_0_2"/>
<name>A0A0E3SAA9_9EURY</name>
<dbReference type="STRING" id="1434110.MSHOH_2141"/>
<dbReference type="Proteomes" id="UP000033101">
    <property type="component" value="Chromosome"/>
</dbReference>
<dbReference type="PATRIC" id="fig|1434110.4.peg.2722"/>
<dbReference type="GeneID" id="24831384"/>
<reference evidence="1 2" key="1">
    <citation type="submission" date="2014-07" db="EMBL/GenBank/DDBJ databases">
        <title>Methanogenic archaea and the global carbon cycle.</title>
        <authorList>
            <person name="Henriksen J.R."/>
            <person name="Luke J."/>
            <person name="Reinhart S."/>
            <person name="Benedict M.N."/>
            <person name="Youngblut N.D."/>
            <person name="Metcalf M.E."/>
            <person name="Whitaker R.J."/>
            <person name="Metcalf W.W."/>
        </authorList>
    </citation>
    <scope>NUCLEOTIDE SEQUENCE [LARGE SCALE GENOMIC DNA]</scope>
    <source>
        <strain evidence="1 2">HB-1</strain>
    </source>
</reference>
<dbReference type="KEGG" id="mhor:MSHOH_2141"/>
<accession>A0A0E3SAA9</accession>
<dbReference type="InterPro" id="IPR058715">
    <property type="entry name" value="PDDEXK_nuclease-rel"/>
</dbReference>
<evidence type="ECO:0000313" key="2">
    <source>
        <dbReference type="Proteomes" id="UP000033101"/>
    </source>
</evidence>
<organism evidence="1 2">
    <name type="scientific">Methanosarcina horonobensis HB-1 = JCM 15518</name>
    <dbReference type="NCBI Taxonomy" id="1434110"/>
    <lineage>
        <taxon>Archaea</taxon>
        <taxon>Methanobacteriati</taxon>
        <taxon>Methanobacteriota</taxon>
        <taxon>Stenosarchaea group</taxon>
        <taxon>Methanomicrobia</taxon>
        <taxon>Methanosarcinales</taxon>
        <taxon>Methanosarcinaceae</taxon>
        <taxon>Methanosarcina</taxon>
    </lineage>
</organism>
<dbReference type="OrthoDB" id="129456at2157"/>
<dbReference type="EMBL" id="CP009516">
    <property type="protein sequence ID" value="AKB78624.1"/>
    <property type="molecule type" value="Genomic_DNA"/>
</dbReference>
<proteinExistence type="predicted"/>
<dbReference type="Pfam" id="PF25941">
    <property type="entry name" value="PDDEXK_16"/>
    <property type="match status" value="1"/>
</dbReference>
<sequence length="130" mass="14628">MSANIEGNALASQNGCLMEHWIKALYPSAEFRYKGAIDCIIDGVRVEIKSCQEFIHDSEYKNNQRSGRICFNSQQHEILVLEGGDYIFLVHRNGNPFIFVRLPASSLSRSSWSGVKCVSWKTLLFGGVLI</sequence>
<dbReference type="RefSeq" id="WP_048139735.1">
    <property type="nucleotide sequence ID" value="NZ_BBCW01000010.1"/>
</dbReference>
<protein>
    <submittedName>
        <fullName evidence="1">Uncharacterized protein</fullName>
    </submittedName>
</protein>
<evidence type="ECO:0000313" key="1">
    <source>
        <dbReference type="EMBL" id="AKB78624.1"/>
    </source>
</evidence>
<gene>
    <name evidence="1" type="ORF">MSHOH_2141</name>
</gene>